<dbReference type="Pfam" id="PF07519">
    <property type="entry name" value="Tannase"/>
    <property type="match status" value="1"/>
</dbReference>
<evidence type="ECO:0000256" key="5">
    <source>
        <dbReference type="ARBA" id="ARBA00022801"/>
    </source>
</evidence>
<dbReference type="Proteomes" id="UP000619260">
    <property type="component" value="Unassembled WGS sequence"/>
</dbReference>
<dbReference type="PANTHER" id="PTHR33938">
    <property type="entry name" value="FERULOYL ESTERASE B-RELATED"/>
    <property type="match status" value="1"/>
</dbReference>
<dbReference type="RefSeq" id="WP_203903795.1">
    <property type="nucleotide sequence ID" value="NZ_BOPF01000035.1"/>
</dbReference>
<keyword evidence="3" id="KW-0479">Metal-binding</keyword>
<comment type="caution">
    <text evidence="9">The sequence shown here is derived from an EMBL/GenBank/DDBJ whole genome shotgun (WGS) entry which is preliminary data.</text>
</comment>
<keyword evidence="4 8" id="KW-0732">Signal</keyword>
<dbReference type="InterPro" id="IPR029058">
    <property type="entry name" value="AB_hydrolase_fold"/>
</dbReference>
<protein>
    <submittedName>
        <fullName evidence="9">Feruloyl esterase</fullName>
    </submittedName>
</protein>
<evidence type="ECO:0000256" key="7">
    <source>
        <dbReference type="ARBA" id="ARBA00023157"/>
    </source>
</evidence>
<dbReference type="GO" id="GO:0052689">
    <property type="term" value="F:carboxylic ester hydrolase activity"/>
    <property type="evidence" value="ECO:0007669"/>
    <property type="project" value="UniProtKB-KW"/>
</dbReference>
<keyword evidence="5" id="KW-0378">Hydrolase</keyword>
<dbReference type="PANTHER" id="PTHR33938:SF15">
    <property type="entry name" value="FERULOYL ESTERASE B-RELATED"/>
    <property type="match status" value="1"/>
</dbReference>
<evidence type="ECO:0000313" key="9">
    <source>
        <dbReference type="EMBL" id="GIJ50355.1"/>
    </source>
</evidence>
<feature type="chain" id="PRO_5039438419" evidence="8">
    <location>
        <begin position="26"/>
        <end position="545"/>
    </location>
</feature>
<evidence type="ECO:0000313" key="10">
    <source>
        <dbReference type="Proteomes" id="UP000619260"/>
    </source>
</evidence>
<keyword evidence="2" id="KW-0719">Serine esterase</keyword>
<evidence type="ECO:0000256" key="2">
    <source>
        <dbReference type="ARBA" id="ARBA00022487"/>
    </source>
</evidence>
<evidence type="ECO:0000256" key="1">
    <source>
        <dbReference type="ARBA" id="ARBA00006249"/>
    </source>
</evidence>
<reference evidence="9" key="1">
    <citation type="submission" date="2021-01" db="EMBL/GenBank/DDBJ databases">
        <title>Whole genome shotgun sequence of Virgisporangium aliadipatigenens NBRC 105644.</title>
        <authorList>
            <person name="Komaki H."/>
            <person name="Tamura T."/>
        </authorList>
    </citation>
    <scope>NUCLEOTIDE SEQUENCE</scope>
    <source>
        <strain evidence="9">NBRC 105644</strain>
    </source>
</reference>
<keyword evidence="10" id="KW-1185">Reference proteome</keyword>
<name>A0A8J3YV10_9ACTN</name>
<dbReference type="SUPFAM" id="SSF53474">
    <property type="entry name" value="alpha/beta-Hydrolases"/>
    <property type="match status" value="1"/>
</dbReference>
<feature type="signal peptide" evidence="8">
    <location>
        <begin position="1"/>
        <end position="25"/>
    </location>
</feature>
<evidence type="ECO:0000256" key="6">
    <source>
        <dbReference type="ARBA" id="ARBA00022837"/>
    </source>
</evidence>
<dbReference type="AlphaFoldDB" id="A0A8J3YV10"/>
<keyword evidence="7" id="KW-1015">Disulfide bond</keyword>
<dbReference type="EMBL" id="BOPF01000035">
    <property type="protein sequence ID" value="GIJ50355.1"/>
    <property type="molecule type" value="Genomic_DNA"/>
</dbReference>
<organism evidence="9 10">
    <name type="scientific">Virgisporangium aliadipatigenens</name>
    <dbReference type="NCBI Taxonomy" id="741659"/>
    <lineage>
        <taxon>Bacteria</taxon>
        <taxon>Bacillati</taxon>
        <taxon>Actinomycetota</taxon>
        <taxon>Actinomycetes</taxon>
        <taxon>Micromonosporales</taxon>
        <taxon>Micromonosporaceae</taxon>
        <taxon>Virgisporangium</taxon>
    </lineage>
</organism>
<dbReference type="Gene3D" id="3.40.50.1820">
    <property type="entry name" value="alpha/beta hydrolase"/>
    <property type="match status" value="1"/>
</dbReference>
<accession>A0A8J3YV10</accession>
<keyword evidence="6" id="KW-0106">Calcium</keyword>
<dbReference type="InterPro" id="IPR011118">
    <property type="entry name" value="Tannase/feruloyl_esterase"/>
</dbReference>
<dbReference type="GO" id="GO:0046872">
    <property type="term" value="F:metal ion binding"/>
    <property type="evidence" value="ECO:0007669"/>
    <property type="project" value="UniProtKB-KW"/>
</dbReference>
<evidence type="ECO:0000256" key="8">
    <source>
        <dbReference type="SAM" id="SignalP"/>
    </source>
</evidence>
<evidence type="ECO:0000256" key="3">
    <source>
        <dbReference type="ARBA" id="ARBA00022723"/>
    </source>
</evidence>
<comment type="similarity">
    <text evidence="1">Belongs to the tannase family.</text>
</comment>
<proteinExistence type="inferred from homology"/>
<sequence>MPAVFAVAVAALATIVGLGVPPVAAPTTSSPRPVRPCAELAGDLRAPGAAAHVTSATVTAATGDAPEYCDVRGYVEGTIQFRLQLPTKTYGGRYLQYGCSGFCGELTAPVFPECGGIPGRDVAVATTDDGHVGHTTFRWVDGRWAADDQAARDNWSFRAPHAVSVVAKRVIARYYGAPPRTSYFSGCSNGGREAMLLAQRYPHDFDGLIARGPAHAVGALLGVYETWVARSNTGPDGAPIITAQKLPALHDAALAACDSGDGLVDGQIDDPRACRFDPSTIACQGAELPGCLTPTQVEAARRLYTGPTDAAGRRLYPGGQPVGSELAWDGWIIPKPSYGGAFNIMLADNYLRYAGYPIGTPHSSIEDFDFSVEEFDRLTAEAVKGNAMNTDLSEFRRAGGKLIMWHGWSDQVIPPVGTLDYYQRLWQRDGGLHATQQYARVFMVPGAYHCLGGDRLNEFDPFPALIRWVEKGAAPQSITAQFRDQAGAVQRTRPVFAYPTRARYDGTGSIDDARNFVPAPPARPLADVISWAGDNQHHVPGPVAP</sequence>
<gene>
    <name evidence="9" type="ORF">Val02_72410</name>
</gene>
<evidence type="ECO:0000256" key="4">
    <source>
        <dbReference type="ARBA" id="ARBA00022729"/>
    </source>
</evidence>